<dbReference type="SUPFAM" id="SSF46894">
    <property type="entry name" value="C-terminal effector domain of the bipartite response regulators"/>
    <property type="match status" value="1"/>
</dbReference>
<proteinExistence type="predicted"/>
<dbReference type="Gene3D" id="3.40.50.2300">
    <property type="match status" value="1"/>
</dbReference>
<dbReference type="Pfam" id="PF00072">
    <property type="entry name" value="Response_reg"/>
    <property type="match status" value="1"/>
</dbReference>
<evidence type="ECO:0000256" key="3">
    <source>
        <dbReference type="ARBA" id="ARBA00023125"/>
    </source>
</evidence>
<evidence type="ECO:0000256" key="5">
    <source>
        <dbReference type="PROSITE-ProRule" id="PRU00169"/>
    </source>
</evidence>
<dbReference type="InterPro" id="IPR058245">
    <property type="entry name" value="NreC/VraR/RcsB-like_REC"/>
</dbReference>
<dbReference type="InterPro" id="IPR001789">
    <property type="entry name" value="Sig_transdc_resp-reg_receiver"/>
</dbReference>
<feature type="domain" description="Response regulatory" evidence="7">
    <location>
        <begin position="9"/>
        <end position="125"/>
    </location>
</feature>
<evidence type="ECO:0000313" key="9">
    <source>
        <dbReference type="Proteomes" id="UP000770889"/>
    </source>
</evidence>
<dbReference type="Proteomes" id="UP000770889">
    <property type="component" value="Unassembled WGS sequence"/>
</dbReference>
<dbReference type="PROSITE" id="PS50043">
    <property type="entry name" value="HTH_LUXR_2"/>
    <property type="match status" value="1"/>
</dbReference>
<gene>
    <name evidence="8" type="ORF">KME65_19370</name>
</gene>
<dbReference type="PANTHER" id="PTHR43214">
    <property type="entry name" value="TWO-COMPONENT RESPONSE REGULATOR"/>
    <property type="match status" value="1"/>
</dbReference>
<evidence type="ECO:0000313" key="8">
    <source>
        <dbReference type="EMBL" id="MBT2991126.1"/>
    </source>
</evidence>
<evidence type="ECO:0000256" key="4">
    <source>
        <dbReference type="ARBA" id="ARBA00023163"/>
    </source>
</evidence>
<dbReference type="GO" id="GO:0006355">
    <property type="term" value="P:regulation of DNA-templated transcription"/>
    <property type="evidence" value="ECO:0007669"/>
    <property type="project" value="InterPro"/>
</dbReference>
<comment type="caution">
    <text evidence="8">The sequence shown here is derived from an EMBL/GenBank/DDBJ whole genome shotgun (WGS) entry which is preliminary data.</text>
</comment>
<dbReference type="PROSITE" id="PS50110">
    <property type="entry name" value="RESPONSE_REGULATORY"/>
    <property type="match status" value="1"/>
</dbReference>
<dbReference type="PANTHER" id="PTHR43214:SF41">
    <property type="entry name" value="NITRATE_NITRITE RESPONSE REGULATOR PROTEIN NARP"/>
    <property type="match status" value="1"/>
</dbReference>
<keyword evidence="2" id="KW-0805">Transcription regulation</keyword>
<reference evidence="8 9" key="1">
    <citation type="submission" date="2021-05" db="EMBL/GenBank/DDBJ databases">
        <title>Genetic and Functional Diversity in Clade A Lucinid endosymbionts from the Bahamas.</title>
        <authorList>
            <person name="Giani N.M."/>
            <person name="Engel A.S."/>
            <person name="Campbell B.J."/>
        </authorList>
    </citation>
    <scope>NUCLEOTIDE SEQUENCE [LARGE SCALE GENOMIC DNA]</scope>
    <source>
        <strain evidence="8">LUC16012Gg_MoonRockCtena</strain>
    </source>
</reference>
<organism evidence="8 9">
    <name type="scientific">Candidatus Thiodiazotropha taylori</name>
    <dbReference type="NCBI Taxonomy" id="2792791"/>
    <lineage>
        <taxon>Bacteria</taxon>
        <taxon>Pseudomonadati</taxon>
        <taxon>Pseudomonadota</taxon>
        <taxon>Gammaproteobacteria</taxon>
        <taxon>Chromatiales</taxon>
        <taxon>Sedimenticolaceae</taxon>
        <taxon>Candidatus Thiodiazotropha</taxon>
    </lineage>
</organism>
<dbReference type="CDD" id="cd06170">
    <property type="entry name" value="LuxR_C_like"/>
    <property type="match status" value="1"/>
</dbReference>
<dbReference type="SMART" id="SM00448">
    <property type="entry name" value="REC"/>
    <property type="match status" value="1"/>
</dbReference>
<keyword evidence="1 5" id="KW-0597">Phosphoprotein</keyword>
<dbReference type="InterPro" id="IPR016032">
    <property type="entry name" value="Sig_transdc_resp-reg_C-effctor"/>
</dbReference>
<dbReference type="SUPFAM" id="SSF52172">
    <property type="entry name" value="CheY-like"/>
    <property type="match status" value="1"/>
</dbReference>
<dbReference type="Pfam" id="PF00196">
    <property type="entry name" value="GerE"/>
    <property type="match status" value="1"/>
</dbReference>
<dbReference type="GO" id="GO:0000160">
    <property type="term" value="P:phosphorelay signal transduction system"/>
    <property type="evidence" value="ECO:0007669"/>
    <property type="project" value="InterPro"/>
</dbReference>
<feature type="domain" description="HTH luxR-type" evidence="6">
    <location>
        <begin position="152"/>
        <end position="217"/>
    </location>
</feature>
<dbReference type="AlphaFoldDB" id="A0A944QX99"/>
<name>A0A944QX99_9GAMM</name>
<dbReference type="PRINTS" id="PR00038">
    <property type="entry name" value="HTHLUXR"/>
</dbReference>
<accession>A0A944QX99</accession>
<feature type="modified residue" description="4-aspartylphosphate" evidence="5">
    <location>
        <position position="60"/>
    </location>
</feature>
<dbReference type="GO" id="GO:0003677">
    <property type="term" value="F:DNA binding"/>
    <property type="evidence" value="ECO:0007669"/>
    <property type="project" value="UniProtKB-KW"/>
</dbReference>
<evidence type="ECO:0000256" key="2">
    <source>
        <dbReference type="ARBA" id="ARBA00023015"/>
    </source>
</evidence>
<dbReference type="SMART" id="SM00421">
    <property type="entry name" value="HTH_LUXR"/>
    <property type="match status" value="1"/>
</dbReference>
<dbReference type="InterPro" id="IPR039420">
    <property type="entry name" value="WalR-like"/>
</dbReference>
<dbReference type="InterPro" id="IPR000792">
    <property type="entry name" value="Tscrpt_reg_LuxR_C"/>
</dbReference>
<protein>
    <submittedName>
        <fullName evidence="8">Response regulator transcription factor</fullName>
    </submittedName>
</protein>
<sequence length="232" mass="25857">MEKLMDTIRILIVEDHTIVRSSLKALLSKMKYIDVVGEAEDGLEGIKKASALVPDIVLMDIRMPRMNGTDAIKKIVRQNPSINIITLTLHKDEEYVHMALSSGAMGYVLKDDPEDVLLFAIKCVNSGHFFLSPSICDCIIRGYLARPEKSESVTLLEELTERERQIIKLIAEGYKNREIADYLSVSNKTVEKHRANLMRKLDVHSASQITAFAIAHGIAGDANNTNGHSLIN</sequence>
<dbReference type="PROSITE" id="PS00622">
    <property type="entry name" value="HTH_LUXR_1"/>
    <property type="match status" value="1"/>
</dbReference>
<evidence type="ECO:0000259" key="6">
    <source>
        <dbReference type="PROSITE" id="PS50043"/>
    </source>
</evidence>
<evidence type="ECO:0000256" key="1">
    <source>
        <dbReference type="ARBA" id="ARBA00022553"/>
    </source>
</evidence>
<keyword evidence="3" id="KW-0238">DNA-binding</keyword>
<dbReference type="EMBL" id="JAHHGM010000027">
    <property type="protein sequence ID" value="MBT2991126.1"/>
    <property type="molecule type" value="Genomic_DNA"/>
</dbReference>
<evidence type="ECO:0000259" key="7">
    <source>
        <dbReference type="PROSITE" id="PS50110"/>
    </source>
</evidence>
<dbReference type="InterPro" id="IPR011006">
    <property type="entry name" value="CheY-like_superfamily"/>
</dbReference>
<dbReference type="CDD" id="cd17535">
    <property type="entry name" value="REC_NarL-like"/>
    <property type="match status" value="1"/>
</dbReference>
<keyword evidence="4" id="KW-0804">Transcription</keyword>